<dbReference type="GO" id="GO:0043488">
    <property type="term" value="P:regulation of mRNA stability"/>
    <property type="evidence" value="ECO:0007669"/>
    <property type="project" value="TreeGrafter"/>
</dbReference>
<organism evidence="4 5">
    <name type="scientific">Fasciolopsis buskii</name>
    <dbReference type="NCBI Taxonomy" id="27845"/>
    <lineage>
        <taxon>Eukaryota</taxon>
        <taxon>Metazoa</taxon>
        <taxon>Spiralia</taxon>
        <taxon>Lophotrochozoa</taxon>
        <taxon>Platyhelminthes</taxon>
        <taxon>Trematoda</taxon>
        <taxon>Digenea</taxon>
        <taxon>Plagiorchiida</taxon>
        <taxon>Echinostomata</taxon>
        <taxon>Echinostomatoidea</taxon>
        <taxon>Fasciolidae</taxon>
        <taxon>Fasciolopsis</taxon>
    </lineage>
</organism>
<dbReference type="Gene3D" id="3.30.1370.10">
    <property type="entry name" value="K Homology domain, type 1"/>
    <property type="match status" value="2"/>
</dbReference>
<dbReference type="Proteomes" id="UP000728185">
    <property type="component" value="Unassembled WGS sequence"/>
</dbReference>
<dbReference type="Pfam" id="PF00013">
    <property type="entry name" value="KH_1"/>
    <property type="match status" value="1"/>
</dbReference>
<dbReference type="GO" id="GO:0051028">
    <property type="term" value="P:mRNA transport"/>
    <property type="evidence" value="ECO:0007669"/>
    <property type="project" value="TreeGrafter"/>
</dbReference>
<feature type="domain" description="K Homology" evidence="3">
    <location>
        <begin position="281"/>
        <end position="337"/>
    </location>
</feature>
<dbReference type="GO" id="GO:0045727">
    <property type="term" value="P:positive regulation of translation"/>
    <property type="evidence" value="ECO:0007669"/>
    <property type="project" value="TreeGrafter"/>
</dbReference>
<comment type="caution">
    <text evidence="4">The sequence shown here is derived from an EMBL/GenBank/DDBJ whole genome shotgun (WGS) entry which is preliminary data.</text>
</comment>
<protein>
    <submittedName>
        <fullName evidence="4">Fragile X mental retardation protein 1 B</fullName>
    </submittedName>
</protein>
<dbReference type="GO" id="GO:0005634">
    <property type="term" value="C:nucleus"/>
    <property type="evidence" value="ECO:0007669"/>
    <property type="project" value="TreeGrafter"/>
</dbReference>
<dbReference type="CDD" id="cd22426">
    <property type="entry name" value="KH_I_FMR1_FXR_rpt2"/>
    <property type="match status" value="1"/>
</dbReference>
<dbReference type="GO" id="GO:0048513">
    <property type="term" value="P:animal organ development"/>
    <property type="evidence" value="ECO:0007669"/>
    <property type="project" value="TreeGrafter"/>
</dbReference>
<dbReference type="EMBL" id="LUCM01010318">
    <property type="protein sequence ID" value="KAA0185651.1"/>
    <property type="molecule type" value="Genomic_DNA"/>
</dbReference>
<proteinExistence type="predicted"/>
<evidence type="ECO:0000256" key="2">
    <source>
        <dbReference type="SAM" id="MobiDB-lite"/>
    </source>
</evidence>
<dbReference type="AlphaFoldDB" id="A0A8E0RLS4"/>
<dbReference type="GO" id="GO:0098793">
    <property type="term" value="C:presynapse"/>
    <property type="evidence" value="ECO:0007669"/>
    <property type="project" value="GOC"/>
</dbReference>
<gene>
    <name evidence="4" type="ORF">FBUS_05297</name>
</gene>
<keyword evidence="1" id="KW-0694">RNA-binding</keyword>
<dbReference type="Gene3D" id="2.30.30.140">
    <property type="match status" value="1"/>
</dbReference>
<dbReference type="GO" id="GO:0043005">
    <property type="term" value="C:neuron projection"/>
    <property type="evidence" value="ECO:0007669"/>
    <property type="project" value="TreeGrafter"/>
</dbReference>
<dbReference type="InterPro" id="IPR040148">
    <property type="entry name" value="FMR1"/>
</dbReference>
<evidence type="ECO:0000256" key="1">
    <source>
        <dbReference type="PROSITE-ProRule" id="PRU00117"/>
    </source>
</evidence>
<dbReference type="SUPFAM" id="SSF54791">
    <property type="entry name" value="Eukaryotic type KH-domain (KH-domain type I)"/>
    <property type="match status" value="1"/>
</dbReference>
<dbReference type="OrthoDB" id="424249at2759"/>
<dbReference type="GO" id="GO:0048170">
    <property type="term" value="P:positive regulation of long-term neuronal synaptic plasticity"/>
    <property type="evidence" value="ECO:0007669"/>
    <property type="project" value="TreeGrafter"/>
</dbReference>
<evidence type="ECO:0000313" key="4">
    <source>
        <dbReference type="EMBL" id="KAA0185651.1"/>
    </source>
</evidence>
<dbReference type="PANTHER" id="PTHR10603:SF7">
    <property type="entry name" value="FRAGILE X MESSENGER RIBONUCLEOPROTEIN 1 HOMOLOG"/>
    <property type="match status" value="1"/>
</dbReference>
<dbReference type="InterPro" id="IPR004088">
    <property type="entry name" value="KH_dom_type_1"/>
</dbReference>
<sequence>MSSFIVQGVVCGINSTDEYHVNLLDSSSCTAVMEVQVPPSSMRLPPDVAAFPFDPMQGQEVDVLIPCCSNPSEPSGDSEAEALPIAKLSAWWPGQVKKVGGGFVIVELASAFSAEAVPERPNLHDVVVINNRISIPLPPSILKTDVVEKHQLRPRSHQTNFNPSSFHMHEIDIPDALVPYCREPTNYVQFARRCGLPILVCIAPDSLRPSSPVHREDGETYELRSRLLVISTDISTVKRAAVIDNTFIEMLRQKVQILQQTEELSRKLEASRVPAPFVEFLRIPEGLISQAIGYQGSNIRRASAVEGILSIKLDRPECTFRISGKTQESVKEAKALLDYSTEVVPVPRTYVGPILGSAQRHIQHIVDRTGLTGMRISSALSLDVPDFVTFHLTGTRRAIADAKMFLEFHIASLRELDELRGVKGPPLAPPVIESSRDGDSSTEQTDQ</sequence>
<dbReference type="GO" id="GO:0003730">
    <property type="term" value="F:mRNA 3'-UTR binding"/>
    <property type="evidence" value="ECO:0007669"/>
    <property type="project" value="TreeGrafter"/>
</dbReference>
<evidence type="ECO:0000259" key="3">
    <source>
        <dbReference type="Pfam" id="PF00013"/>
    </source>
</evidence>
<name>A0A8E0RLS4_9TREM</name>
<accession>A0A8E0RLS4</accession>
<dbReference type="PROSITE" id="PS50084">
    <property type="entry name" value="KH_TYPE_1"/>
    <property type="match status" value="2"/>
</dbReference>
<keyword evidence="5" id="KW-1185">Reference proteome</keyword>
<dbReference type="GO" id="GO:0099577">
    <property type="term" value="P:regulation of translation at presynapse, modulating synaptic transmission"/>
    <property type="evidence" value="ECO:0007669"/>
    <property type="project" value="TreeGrafter"/>
</dbReference>
<dbReference type="PANTHER" id="PTHR10603">
    <property type="entry name" value="FRAGILE X MENTAL RETARDATION SYNDROME-RELATED PROTEIN"/>
    <property type="match status" value="1"/>
</dbReference>
<dbReference type="GO" id="GO:0045182">
    <property type="term" value="F:translation regulator activity"/>
    <property type="evidence" value="ECO:0007669"/>
    <property type="project" value="TreeGrafter"/>
</dbReference>
<reference evidence="4" key="1">
    <citation type="submission" date="2019-05" db="EMBL/GenBank/DDBJ databases">
        <title>Annotation for the trematode Fasciolopsis buski.</title>
        <authorList>
            <person name="Choi Y.-J."/>
        </authorList>
    </citation>
    <scope>NUCLEOTIDE SEQUENCE</scope>
    <source>
        <strain evidence="4">HT</strain>
        <tissue evidence="4">Whole worm</tissue>
    </source>
</reference>
<dbReference type="GO" id="GO:0010494">
    <property type="term" value="C:cytoplasmic stress granule"/>
    <property type="evidence" value="ECO:0007669"/>
    <property type="project" value="TreeGrafter"/>
</dbReference>
<feature type="region of interest" description="Disordered" evidence="2">
    <location>
        <begin position="424"/>
        <end position="447"/>
    </location>
</feature>
<dbReference type="InterPro" id="IPR036612">
    <property type="entry name" value="KH_dom_type_1_sf"/>
</dbReference>
<evidence type="ECO:0000313" key="5">
    <source>
        <dbReference type="Proteomes" id="UP000728185"/>
    </source>
</evidence>